<feature type="transmembrane region" description="Helical" evidence="1">
    <location>
        <begin position="184"/>
        <end position="204"/>
    </location>
</feature>
<evidence type="ECO:0008006" key="4">
    <source>
        <dbReference type="Google" id="ProtNLM"/>
    </source>
</evidence>
<gene>
    <name evidence="2" type="ORF">PNAL_LOCUS8068</name>
</gene>
<evidence type="ECO:0000313" key="3">
    <source>
        <dbReference type="Proteomes" id="UP001153461"/>
    </source>
</evidence>
<dbReference type="OrthoDB" id="2083at2759"/>
<keyword evidence="1" id="KW-0472">Membrane</keyword>
<keyword evidence="1" id="KW-1133">Transmembrane helix</keyword>
<proteinExistence type="predicted"/>
<evidence type="ECO:0000313" key="2">
    <source>
        <dbReference type="EMBL" id="CAG8222416.1"/>
    </source>
</evidence>
<dbReference type="InterPro" id="IPR011009">
    <property type="entry name" value="Kinase-like_dom_sf"/>
</dbReference>
<reference evidence="2" key="1">
    <citation type="submission" date="2021-07" db="EMBL/GenBank/DDBJ databases">
        <authorList>
            <person name="Branca A.L. A."/>
        </authorList>
    </citation>
    <scope>NUCLEOTIDE SEQUENCE</scope>
</reference>
<accession>A0A9W4I5F5</accession>
<dbReference type="SUPFAM" id="SSF56112">
    <property type="entry name" value="Protein kinase-like (PK-like)"/>
    <property type="match status" value="1"/>
</dbReference>
<evidence type="ECO:0000256" key="1">
    <source>
        <dbReference type="SAM" id="Phobius"/>
    </source>
</evidence>
<dbReference type="Gene3D" id="1.10.510.10">
    <property type="entry name" value="Transferase(Phosphotransferase) domain 1"/>
    <property type="match status" value="1"/>
</dbReference>
<sequence length="333" mass="37105">MSSLTPGHVLRGARWNYRVLEPFNGDGTHISTVFKAQVVPRERVVPEVEVPEWSLIKVALPGDEIATKNMQREVLTYRLPDVASAECFRKMYDIIDDSTLAEVKYCPNMHIYSLAKSFLRAAFTSCVVLENYEYVNTDYKPANILLSGIRTDRVIAKVVVGWGGGGGGGGGGGKKVMEKERRDFLITNLLFYCFFVIVPVGELINAQPYAMRASEVFLGKVCTEPSQVWAVAAMLLSWIKPGVLGTWDSPLLLSTPETDLLKVTVKSARSLSEGVPELQAILPLDEETKKVEMPQQLRDLLRFILVPDPKLRPSASSVLASSEFQEFENYVRE</sequence>
<dbReference type="Proteomes" id="UP001153461">
    <property type="component" value="Unassembled WGS sequence"/>
</dbReference>
<dbReference type="AlphaFoldDB" id="A0A9W4I5F5"/>
<keyword evidence="1" id="KW-0812">Transmembrane</keyword>
<dbReference type="EMBL" id="CAJVNV010000521">
    <property type="protein sequence ID" value="CAG8222416.1"/>
    <property type="molecule type" value="Genomic_DNA"/>
</dbReference>
<protein>
    <recommendedName>
        <fullName evidence="4">Protein kinase domain-containing protein</fullName>
    </recommendedName>
</protein>
<comment type="caution">
    <text evidence="2">The sequence shown here is derived from an EMBL/GenBank/DDBJ whole genome shotgun (WGS) entry which is preliminary data.</text>
</comment>
<organism evidence="2 3">
    <name type="scientific">Penicillium nalgiovense</name>
    <dbReference type="NCBI Taxonomy" id="60175"/>
    <lineage>
        <taxon>Eukaryota</taxon>
        <taxon>Fungi</taxon>
        <taxon>Dikarya</taxon>
        <taxon>Ascomycota</taxon>
        <taxon>Pezizomycotina</taxon>
        <taxon>Eurotiomycetes</taxon>
        <taxon>Eurotiomycetidae</taxon>
        <taxon>Eurotiales</taxon>
        <taxon>Aspergillaceae</taxon>
        <taxon>Penicillium</taxon>
    </lineage>
</organism>
<name>A0A9W4I5F5_PENNA</name>